<keyword evidence="3" id="KW-1185">Reference proteome</keyword>
<keyword evidence="1" id="KW-0472">Membrane</keyword>
<dbReference type="OrthoDB" id="2937672at2"/>
<name>A0A323TC13_9BACI</name>
<feature type="transmembrane region" description="Helical" evidence="1">
    <location>
        <begin position="6"/>
        <end position="22"/>
    </location>
</feature>
<sequence length="121" mass="14111">METVVIGSLISFAILLLIISFFKKDKSKEVDKKIENFSITLMTEMNQINKKVDMLEGEVFLNEKERAFAEALFREREKKKKIMNLFEKGYSNDQIARETNEPEDDIEAIITLEMAEREVLS</sequence>
<gene>
    <name evidence="2" type="ORF">CR194_13710</name>
</gene>
<dbReference type="AlphaFoldDB" id="A0A323TC13"/>
<dbReference type="EMBL" id="PDOD01000003">
    <property type="protein sequence ID" value="PYZ92708.1"/>
    <property type="molecule type" value="Genomic_DNA"/>
</dbReference>
<protein>
    <submittedName>
        <fullName evidence="2">Uncharacterized protein</fullName>
    </submittedName>
</protein>
<reference evidence="2 3" key="1">
    <citation type="submission" date="2017-10" db="EMBL/GenBank/DDBJ databases">
        <title>Bacillus sp. nov., a halophilic bacterium isolated from a Keqin Lake.</title>
        <authorList>
            <person name="Wang H."/>
        </authorList>
    </citation>
    <scope>NUCLEOTIDE SEQUENCE [LARGE SCALE GENOMIC DNA]</scope>
    <source>
        <strain evidence="2 3">KQ-12</strain>
    </source>
</reference>
<comment type="caution">
    <text evidence="2">The sequence shown here is derived from an EMBL/GenBank/DDBJ whole genome shotgun (WGS) entry which is preliminary data.</text>
</comment>
<organism evidence="2 3">
    <name type="scientific">Salipaludibacillus keqinensis</name>
    <dbReference type="NCBI Taxonomy" id="2045207"/>
    <lineage>
        <taxon>Bacteria</taxon>
        <taxon>Bacillati</taxon>
        <taxon>Bacillota</taxon>
        <taxon>Bacilli</taxon>
        <taxon>Bacillales</taxon>
        <taxon>Bacillaceae</taxon>
    </lineage>
</organism>
<accession>A0A323TC13</accession>
<keyword evidence="1" id="KW-0812">Transmembrane</keyword>
<evidence type="ECO:0000256" key="1">
    <source>
        <dbReference type="SAM" id="Phobius"/>
    </source>
</evidence>
<evidence type="ECO:0000313" key="2">
    <source>
        <dbReference type="EMBL" id="PYZ92708.1"/>
    </source>
</evidence>
<keyword evidence="1" id="KW-1133">Transmembrane helix</keyword>
<dbReference type="Proteomes" id="UP000248214">
    <property type="component" value="Unassembled WGS sequence"/>
</dbReference>
<proteinExistence type="predicted"/>
<evidence type="ECO:0000313" key="3">
    <source>
        <dbReference type="Proteomes" id="UP000248214"/>
    </source>
</evidence>
<dbReference type="RefSeq" id="WP_110610256.1">
    <property type="nucleotide sequence ID" value="NZ_PDOD01000003.1"/>
</dbReference>